<gene>
    <name evidence="4" type="ORF">AVDCRST_MAG78-3657</name>
</gene>
<dbReference type="AlphaFoldDB" id="A0A6J4QTJ1"/>
<dbReference type="EMBL" id="CADCVB010000239">
    <property type="protein sequence ID" value="CAA9453148.1"/>
    <property type="molecule type" value="Genomic_DNA"/>
</dbReference>
<feature type="transmembrane region" description="Helical" evidence="2">
    <location>
        <begin position="263"/>
        <end position="282"/>
    </location>
</feature>
<accession>A0A6J4QTJ1</accession>
<evidence type="ECO:0000256" key="1">
    <source>
        <dbReference type="SAM" id="MobiDB-lite"/>
    </source>
</evidence>
<feature type="compositionally biased region" description="Gly residues" evidence="1">
    <location>
        <begin position="236"/>
        <end position="248"/>
    </location>
</feature>
<feature type="chain" id="PRO_5027016151" description="Gram-positive cocci surface proteins LPxTG domain-containing protein" evidence="3">
    <location>
        <begin position="25"/>
        <end position="287"/>
    </location>
</feature>
<name>A0A6J4QTJ1_9ACTN</name>
<keyword evidence="2" id="KW-1133">Transmembrane helix</keyword>
<evidence type="ECO:0000256" key="3">
    <source>
        <dbReference type="SAM" id="SignalP"/>
    </source>
</evidence>
<keyword evidence="2" id="KW-0472">Membrane</keyword>
<evidence type="ECO:0000313" key="4">
    <source>
        <dbReference type="EMBL" id="CAA9453148.1"/>
    </source>
</evidence>
<protein>
    <recommendedName>
        <fullName evidence="5">Gram-positive cocci surface proteins LPxTG domain-containing protein</fullName>
    </recommendedName>
</protein>
<reference evidence="4" key="1">
    <citation type="submission" date="2020-02" db="EMBL/GenBank/DDBJ databases">
        <authorList>
            <person name="Meier V. D."/>
        </authorList>
    </citation>
    <scope>NUCLEOTIDE SEQUENCE</scope>
    <source>
        <strain evidence="4">AVDCRST_MAG78</strain>
    </source>
</reference>
<evidence type="ECO:0000256" key="2">
    <source>
        <dbReference type="SAM" id="Phobius"/>
    </source>
</evidence>
<feature type="signal peptide" evidence="3">
    <location>
        <begin position="1"/>
        <end position="24"/>
    </location>
</feature>
<evidence type="ECO:0008006" key="5">
    <source>
        <dbReference type="Google" id="ProtNLM"/>
    </source>
</evidence>
<organism evidence="4">
    <name type="scientific">uncultured Rubrobacteraceae bacterium</name>
    <dbReference type="NCBI Taxonomy" id="349277"/>
    <lineage>
        <taxon>Bacteria</taxon>
        <taxon>Bacillati</taxon>
        <taxon>Actinomycetota</taxon>
        <taxon>Rubrobacteria</taxon>
        <taxon>Rubrobacterales</taxon>
        <taxon>Rubrobacteraceae</taxon>
        <taxon>environmental samples</taxon>
    </lineage>
</organism>
<sequence>MVPGCMLAVLLAAAPALLAQEAPAGSEIEATGYLSPVYPRDAYSHLLNDETTGATYFARSEVVDLDSYDDGQRVGVGGTLVADDGYTEPILEVTRVEPAEDPSPGETATLAFEVFVEGVPPADATFFGAVRGEGLRYVPLADPDGDGLYTGSTSLSRFPPGTRPLPPDAAPVSLPVRVVQGTGTQTPEESESSRPGEPVSVIKDFGPVRVEDKTLSASVSFEGDREETTTSDLGDGSSGGGGSDEGLLGGGANGIRGFLPGTGGVTLALLGAGILLASGLLVRRLFR</sequence>
<feature type="region of interest" description="Disordered" evidence="1">
    <location>
        <begin position="151"/>
        <end position="248"/>
    </location>
</feature>
<proteinExistence type="predicted"/>
<keyword evidence="2" id="KW-0812">Transmembrane</keyword>
<keyword evidence="3" id="KW-0732">Signal</keyword>